<gene>
    <name evidence="1" type="ORF">OA50_00813</name>
</gene>
<dbReference type="AlphaFoldDB" id="A0A0B3S1L9"/>
<dbReference type="EMBL" id="JSUQ01000003">
    <property type="protein sequence ID" value="KHQ54222.1"/>
    <property type="molecule type" value="Genomic_DNA"/>
</dbReference>
<comment type="caution">
    <text evidence="1">The sequence shown here is derived from an EMBL/GenBank/DDBJ whole genome shotgun (WGS) entry which is preliminary data.</text>
</comment>
<dbReference type="RefSeq" id="WP_043137729.1">
    <property type="nucleotide sequence ID" value="NZ_JSUQ01000003.1"/>
</dbReference>
<dbReference type="InterPro" id="IPR029045">
    <property type="entry name" value="ClpP/crotonase-like_dom_sf"/>
</dbReference>
<protein>
    <submittedName>
        <fullName evidence="1">Periplasmic protein-like protein</fullName>
    </submittedName>
</protein>
<sequence length="108" mass="11524">MLSGQIVDGDTNRLRAILPPGQNAFDRALIHTRLCLDSPGGSFPEGLDLATYLGETGISTHVAAQDSCLSTCALAFLGGTQFWAEDGLPSNRSRSMHVTATLGYTRRN</sequence>
<evidence type="ECO:0000313" key="1">
    <source>
        <dbReference type="EMBL" id="KHQ54222.1"/>
    </source>
</evidence>
<organism evidence="1 2">
    <name type="scientific">Mameliella alba</name>
    <dbReference type="NCBI Taxonomy" id="561184"/>
    <lineage>
        <taxon>Bacteria</taxon>
        <taxon>Pseudomonadati</taxon>
        <taxon>Pseudomonadota</taxon>
        <taxon>Alphaproteobacteria</taxon>
        <taxon>Rhodobacterales</taxon>
        <taxon>Roseobacteraceae</taxon>
        <taxon>Mameliella</taxon>
    </lineage>
</organism>
<accession>A0A0B3S1L9</accession>
<evidence type="ECO:0000313" key="2">
    <source>
        <dbReference type="Proteomes" id="UP000030960"/>
    </source>
</evidence>
<reference evidence="1 2" key="1">
    <citation type="submission" date="2014-10" db="EMBL/GenBank/DDBJ databases">
        <title>Genome sequence of Ponticoccus sp. strain UMTAT08 isolated from clonal culture of toxic dinoflagellate Alexandrium tamiyavanichii.</title>
        <authorList>
            <person name="Gan H.Y."/>
            <person name="Muhd D.-D."/>
            <person name="Mohd Noor M.E."/>
            <person name="Yeong Y.S."/>
            <person name="Usup G."/>
        </authorList>
    </citation>
    <scope>NUCLEOTIDE SEQUENCE [LARGE SCALE GENOMIC DNA]</scope>
    <source>
        <strain evidence="1 2">UMTAT08</strain>
    </source>
</reference>
<dbReference type="OrthoDB" id="7838311at2"/>
<dbReference type="SUPFAM" id="SSF52096">
    <property type="entry name" value="ClpP/crotonase"/>
    <property type="match status" value="1"/>
</dbReference>
<keyword evidence="2" id="KW-1185">Reference proteome</keyword>
<proteinExistence type="predicted"/>
<name>A0A0B3S1L9_9RHOB</name>
<dbReference type="STRING" id="561184.SAMN05216376_11730"/>
<dbReference type="Proteomes" id="UP000030960">
    <property type="component" value="Unassembled WGS sequence"/>
</dbReference>